<dbReference type="GO" id="GO:0003723">
    <property type="term" value="F:RNA binding"/>
    <property type="evidence" value="ECO:0007669"/>
    <property type="project" value="InterPro"/>
</dbReference>
<dbReference type="NCBIfam" id="TIGR00005">
    <property type="entry name" value="rluA_subfam"/>
    <property type="match status" value="1"/>
</dbReference>
<proteinExistence type="inferred from homology"/>
<sequence length="281" mass="32109">MIREVIRRRWPVSNGFLRRLKRDEMIWRNGEPAFLTERVLRGDRIQLAVPAAFPEHILPEPIPLHILYEDDWLMVVDKPPGIVVHPTKGHPSGTLANGIVHHWLSRKERPGFHLVQRLDRDTSGLLVIAKNAFAHQQLALQMSRGRLKKGYMAVVEGRVSSPKGVIEAPIWREPGCVRRLVDPRGKPARTAYQVERLLQNATLLRLKLLTGRTHQIRVHLAHLGHPLFGDALYGGNTEWIQRQALHAAELRFEHPAGRYPMSFRSPLPEDIQQLLHSLAHA</sequence>
<evidence type="ECO:0000259" key="6">
    <source>
        <dbReference type="Pfam" id="PF00849"/>
    </source>
</evidence>
<organism evidence="7 8">
    <name type="scientific">Bacillus thermozeamaize</name>
    <dbReference type="NCBI Taxonomy" id="230954"/>
    <lineage>
        <taxon>Bacteria</taxon>
        <taxon>Bacillati</taxon>
        <taxon>Bacillota</taxon>
        <taxon>Bacilli</taxon>
        <taxon>Bacillales</taxon>
        <taxon>Bacillaceae</taxon>
        <taxon>Bacillus</taxon>
    </lineage>
</organism>
<dbReference type="Proteomes" id="UP000196475">
    <property type="component" value="Unassembled WGS sequence"/>
</dbReference>
<dbReference type="EC" id="5.4.99.-" evidence="5"/>
<keyword evidence="3 5" id="KW-0413">Isomerase</keyword>
<reference evidence="8" key="1">
    <citation type="submission" date="2016-06" db="EMBL/GenBank/DDBJ databases">
        <authorList>
            <person name="Nascimento L."/>
            <person name="Pereira R.V."/>
            <person name="Martins L.F."/>
            <person name="Quaggio R.B."/>
            <person name="Silva A.M."/>
            <person name="Setubal J.C."/>
        </authorList>
    </citation>
    <scope>NUCLEOTIDE SEQUENCE [LARGE SCALE GENOMIC DNA]</scope>
</reference>
<feature type="active site" evidence="4">
    <location>
        <position position="119"/>
    </location>
</feature>
<accession>A0A1Y3PKA1</accession>
<dbReference type="GO" id="GO:0000455">
    <property type="term" value="P:enzyme-directed rRNA pseudouridine synthesis"/>
    <property type="evidence" value="ECO:0007669"/>
    <property type="project" value="TreeGrafter"/>
</dbReference>
<comment type="function">
    <text evidence="5">Responsible for synthesis of pseudouridine from uracil.</text>
</comment>
<dbReference type="InterPro" id="IPR006225">
    <property type="entry name" value="PsdUridine_synth_RluC/D"/>
</dbReference>
<dbReference type="InterPro" id="IPR020103">
    <property type="entry name" value="PsdUridine_synth_cat_dom_sf"/>
</dbReference>
<dbReference type="AlphaFoldDB" id="A0A1Y3PKA1"/>
<dbReference type="EMBL" id="LZRT01000070">
    <property type="protein sequence ID" value="OUM87781.1"/>
    <property type="molecule type" value="Genomic_DNA"/>
</dbReference>
<comment type="caution">
    <text evidence="7">The sequence shown here is derived from an EMBL/GenBank/DDBJ whole genome shotgun (WGS) entry which is preliminary data.</text>
</comment>
<dbReference type="SUPFAM" id="SSF55120">
    <property type="entry name" value="Pseudouridine synthase"/>
    <property type="match status" value="1"/>
</dbReference>
<protein>
    <recommendedName>
        <fullName evidence="5">Pseudouridine synthase</fullName>
        <ecNumber evidence="5">5.4.99.-</ecNumber>
    </recommendedName>
</protein>
<evidence type="ECO:0000256" key="4">
    <source>
        <dbReference type="PIRSR" id="PIRSR606225-1"/>
    </source>
</evidence>
<evidence type="ECO:0000256" key="5">
    <source>
        <dbReference type="RuleBase" id="RU362028"/>
    </source>
</evidence>
<gene>
    <name evidence="7" type="ORF">BAA01_13030</name>
</gene>
<dbReference type="PANTHER" id="PTHR21600:SF44">
    <property type="entry name" value="RIBOSOMAL LARGE SUBUNIT PSEUDOURIDINE SYNTHASE D"/>
    <property type="match status" value="1"/>
</dbReference>
<dbReference type="GO" id="GO:0140098">
    <property type="term" value="F:catalytic activity, acting on RNA"/>
    <property type="evidence" value="ECO:0007669"/>
    <property type="project" value="UniProtKB-ARBA"/>
</dbReference>
<dbReference type="PROSITE" id="PS01129">
    <property type="entry name" value="PSI_RLU"/>
    <property type="match status" value="1"/>
</dbReference>
<dbReference type="Gene3D" id="3.30.2350.10">
    <property type="entry name" value="Pseudouridine synthase"/>
    <property type="match status" value="1"/>
</dbReference>
<name>A0A1Y3PKA1_9BACI</name>
<evidence type="ECO:0000256" key="2">
    <source>
        <dbReference type="ARBA" id="ARBA00010876"/>
    </source>
</evidence>
<dbReference type="CDD" id="cd02869">
    <property type="entry name" value="PseudoU_synth_RluA_like"/>
    <property type="match status" value="1"/>
</dbReference>
<dbReference type="PANTHER" id="PTHR21600">
    <property type="entry name" value="MITOCHONDRIAL RNA PSEUDOURIDINE SYNTHASE"/>
    <property type="match status" value="1"/>
</dbReference>
<evidence type="ECO:0000313" key="7">
    <source>
        <dbReference type="EMBL" id="OUM87781.1"/>
    </source>
</evidence>
<evidence type="ECO:0000313" key="8">
    <source>
        <dbReference type="Proteomes" id="UP000196475"/>
    </source>
</evidence>
<dbReference type="InterPro" id="IPR006145">
    <property type="entry name" value="PsdUridine_synth_RsuA/RluA"/>
</dbReference>
<dbReference type="InterPro" id="IPR006224">
    <property type="entry name" value="PsdUridine_synth_RluA-like_CS"/>
</dbReference>
<dbReference type="Pfam" id="PF00849">
    <property type="entry name" value="PseudoU_synth_2"/>
    <property type="match status" value="1"/>
</dbReference>
<comment type="catalytic activity">
    <reaction evidence="1 5">
        <text>a uridine in RNA = a pseudouridine in RNA</text>
        <dbReference type="Rhea" id="RHEA:48348"/>
        <dbReference type="Rhea" id="RHEA-COMP:12068"/>
        <dbReference type="Rhea" id="RHEA-COMP:12069"/>
        <dbReference type="ChEBI" id="CHEBI:65314"/>
        <dbReference type="ChEBI" id="CHEBI:65315"/>
    </reaction>
</comment>
<dbReference type="InterPro" id="IPR050188">
    <property type="entry name" value="RluA_PseudoU_synthase"/>
</dbReference>
<feature type="domain" description="Pseudouridine synthase RsuA/RluA-like" evidence="6">
    <location>
        <begin position="73"/>
        <end position="222"/>
    </location>
</feature>
<dbReference type="GO" id="GO:0009982">
    <property type="term" value="F:pseudouridine synthase activity"/>
    <property type="evidence" value="ECO:0007669"/>
    <property type="project" value="InterPro"/>
</dbReference>
<comment type="similarity">
    <text evidence="2 5">Belongs to the pseudouridine synthase RluA family.</text>
</comment>
<evidence type="ECO:0000256" key="3">
    <source>
        <dbReference type="ARBA" id="ARBA00023235"/>
    </source>
</evidence>
<evidence type="ECO:0000256" key="1">
    <source>
        <dbReference type="ARBA" id="ARBA00000073"/>
    </source>
</evidence>